<keyword evidence="8" id="KW-1185">Reference proteome</keyword>
<sequence>MKLVLTAVRFFVGGLFIFSGLIKVNDPVGTAIKMEEYFEIFSLDIAGFFHYLVPFSLAISIFLVVIEVVLGVALLVNFKQNWTLKSLLVIIVFFTALTGFSAITNSVTDCGCFGDAIKLTPWESFIKDLVLLAMILFLYLSQHDIQSKSAEKRSFFIVSATLILSLGLALYAVAHLPFIDFRAYKVGNHIPTEMKPSEDFVYEYVMEKDGKEYRFENYPTDKSYQFVAMNHLNPEAAPKITDFGVWNDDGDFTAEVFTGNKLFVILYDVSKTNETSITDINTLIQALGDQIEVYALTASDGTTFETFQKKVNLAIPYYYTDATVLKTITRSNPGLWLLQDGTVKGKWHYNDVPNYGELLDLVQ</sequence>
<evidence type="ECO:0000313" key="8">
    <source>
        <dbReference type="Proteomes" id="UP001062165"/>
    </source>
</evidence>
<feature type="transmembrane region" description="Helical" evidence="5">
    <location>
        <begin position="154"/>
        <end position="174"/>
    </location>
</feature>
<dbReference type="Pfam" id="PF07291">
    <property type="entry name" value="MauE"/>
    <property type="match status" value="1"/>
</dbReference>
<dbReference type="RefSeq" id="WP_263052672.1">
    <property type="nucleotide sequence ID" value="NZ_CP106735.1"/>
</dbReference>
<gene>
    <name evidence="7" type="ORF">N7E81_07500</name>
</gene>
<protein>
    <submittedName>
        <fullName evidence="7">DoxX family protein</fullName>
    </submittedName>
</protein>
<dbReference type="Proteomes" id="UP001062165">
    <property type="component" value="Chromosome"/>
</dbReference>
<evidence type="ECO:0000256" key="4">
    <source>
        <dbReference type="ARBA" id="ARBA00023136"/>
    </source>
</evidence>
<evidence type="ECO:0000256" key="3">
    <source>
        <dbReference type="ARBA" id="ARBA00022989"/>
    </source>
</evidence>
<comment type="subcellular location">
    <subcellularLocation>
        <location evidence="1">Membrane</location>
        <topology evidence="1">Multi-pass membrane protein</topology>
    </subcellularLocation>
</comment>
<evidence type="ECO:0000259" key="6">
    <source>
        <dbReference type="Pfam" id="PF07291"/>
    </source>
</evidence>
<feature type="transmembrane region" description="Helical" evidence="5">
    <location>
        <begin position="48"/>
        <end position="75"/>
    </location>
</feature>
<dbReference type="EMBL" id="CP106735">
    <property type="protein sequence ID" value="UXX80943.1"/>
    <property type="molecule type" value="Genomic_DNA"/>
</dbReference>
<dbReference type="NCBIfam" id="NF045576">
    <property type="entry name" value="BT_3928_fam"/>
    <property type="match status" value="1"/>
</dbReference>
<evidence type="ECO:0000256" key="1">
    <source>
        <dbReference type="ARBA" id="ARBA00004141"/>
    </source>
</evidence>
<accession>A0ABY6D735</accession>
<keyword evidence="4 5" id="KW-0472">Membrane</keyword>
<reference evidence="7" key="1">
    <citation type="submission" date="2022-10" db="EMBL/GenBank/DDBJ databases">
        <title>Comparative genomics and taxonomic characterization of three novel marine species of genus Reichenbachiella exhibiting antioxidant and polysaccharide degradation activities.</title>
        <authorList>
            <person name="Muhammad N."/>
            <person name="Lee Y.-J."/>
            <person name="Ko J."/>
            <person name="Kim S.-G."/>
        </authorList>
    </citation>
    <scope>NUCLEOTIDE SEQUENCE</scope>
    <source>
        <strain evidence="7">Wsw4-B4</strain>
    </source>
</reference>
<proteinExistence type="predicted"/>
<evidence type="ECO:0000313" key="7">
    <source>
        <dbReference type="EMBL" id="UXX80943.1"/>
    </source>
</evidence>
<feature type="transmembrane region" description="Helical" evidence="5">
    <location>
        <begin position="124"/>
        <end position="142"/>
    </location>
</feature>
<feature type="domain" description="Methylamine utilisation protein MauE" evidence="6">
    <location>
        <begin position="1"/>
        <end position="140"/>
    </location>
</feature>
<organism evidence="7 8">
    <name type="scientific">Reichenbachiella carrageenanivorans</name>
    <dbReference type="NCBI Taxonomy" id="2979869"/>
    <lineage>
        <taxon>Bacteria</taxon>
        <taxon>Pseudomonadati</taxon>
        <taxon>Bacteroidota</taxon>
        <taxon>Cytophagia</taxon>
        <taxon>Cytophagales</taxon>
        <taxon>Reichenbachiellaceae</taxon>
        <taxon>Reichenbachiella</taxon>
    </lineage>
</organism>
<dbReference type="InterPro" id="IPR009908">
    <property type="entry name" value="Methylamine_util_MauE"/>
</dbReference>
<evidence type="ECO:0000256" key="2">
    <source>
        <dbReference type="ARBA" id="ARBA00022692"/>
    </source>
</evidence>
<keyword evidence="2 5" id="KW-0812">Transmembrane</keyword>
<name>A0ABY6D735_9BACT</name>
<feature type="transmembrane region" description="Helical" evidence="5">
    <location>
        <begin position="87"/>
        <end position="104"/>
    </location>
</feature>
<evidence type="ECO:0000256" key="5">
    <source>
        <dbReference type="SAM" id="Phobius"/>
    </source>
</evidence>
<keyword evidence="3 5" id="KW-1133">Transmembrane helix</keyword>